<comment type="subcellular location">
    <subcellularLocation>
        <location evidence="9">Cytoplasm</location>
    </subcellularLocation>
    <subcellularLocation>
        <location evidence="9">Mitochondrion</location>
    </subcellularLocation>
    <text evidence="9">Relocalizes to mitochondria after H(2)O(2) exposure.</text>
</comment>
<keyword evidence="5 9" id="KW-0288">FMN</keyword>
<feature type="binding site" evidence="9">
    <location>
        <begin position="40"/>
        <end position="45"/>
    </location>
    <ligand>
        <name>FMN</name>
        <dbReference type="ChEBI" id="CHEBI:58210"/>
    </ligand>
</feature>
<feature type="domain" description="FAD-binding FR-type" evidence="12">
    <location>
        <begin position="310"/>
        <end position="566"/>
    </location>
</feature>
<feature type="compositionally biased region" description="Polar residues" evidence="10">
    <location>
        <begin position="224"/>
        <end position="244"/>
    </location>
</feature>
<evidence type="ECO:0000256" key="4">
    <source>
        <dbReference type="ARBA" id="ARBA00022630"/>
    </source>
</evidence>
<dbReference type="AlphaFoldDB" id="A0A3D8RVA3"/>
<dbReference type="InterPro" id="IPR017927">
    <property type="entry name" value="FAD-bd_FR_type"/>
</dbReference>
<dbReference type="PROSITE" id="PS51384">
    <property type="entry name" value="FAD_FR"/>
    <property type="match status" value="1"/>
</dbReference>
<dbReference type="EC" id="1.18.1.-" evidence="9"/>
<feature type="binding site" evidence="9">
    <location>
        <position position="465"/>
    </location>
    <ligand>
        <name>FAD</name>
        <dbReference type="ChEBI" id="CHEBI:57692"/>
    </ligand>
</feature>
<comment type="subunit">
    <text evidence="9">Interacts with DRE2; as part of the cytosolic iron-sulfur (Fe-S) protein assembly (CIA) machinery.</text>
</comment>
<dbReference type="PRINTS" id="PR00371">
    <property type="entry name" value="FPNCR"/>
</dbReference>
<keyword evidence="6 9" id="KW-0274">FAD</keyword>
<feature type="compositionally biased region" description="Low complexity" evidence="10">
    <location>
        <begin position="1"/>
        <end position="19"/>
    </location>
</feature>
<accession>A0A3D8RVA3</accession>
<evidence type="ECO:0000256" key="1">
    <source>
        <dbReference type="ARBA" id="ARBA00001917"/>
    </source>
</evidence>
<evidence type="ECO:0000256" key="7">
    <source>
        <dbReference type="ARBA" id="ARBA00022857"/>
    </source>
</evidence>
<keyword evidence="3 9" id="KW-0963">Cytoplasm</keyword>
<feature type="binding site" evidence="9">
    <location>
        <position position="160"/>
    </location>
    <ligand>
        <name>FMN</name>
        <dbReference type="ChEBI" id="CHEBI:58210"/>
    </ligand>
</feature>
<comment type="caution">
    <text evidence="13">The sequence shown here is derived from an EMBL/GenBank/DDBJ whole genome shotgun (WGS) entry which is preliminary data.</text>
</comment>
<feature type="binding site" evidence="9">
    <location>
        <position position="582"/>
    </location>
    <ligand>
        <name>NADP(+)</name>
        <dbReference type="ChEBI" id="CHEBI:58349"/>
    </ligand>
</feature>
<dbReference type="InterPro" id="IPR001433">
    <property type="entry name" value="OxRdtase_FAD/NAD-bd"/>
</dbReference>
<dbReference type="InterPro" id="IPR001094">
    <property type="entry name" value="Flavdoxin-like"/>
</dbReference>
<dbReference type="PANTHER" id="PTHR19384:SF10">
    <property type="entry name" value="NADPH-DEPENDENT DIFLAVIN OXIDOREDUCTASE 1"/>
    <property type="match status" value="1"/>
</dbReference>
<feature type="binding site" evidence="9">
    <location>
        <begin position="87"/>
        <end position="90"/>
    </location>
    <ligand>
        <name>FMN</name>
        <dbReference type="ChEBI" id="CHEBI:58210"/>
    </ligand>
</feature>
<dbReference type="EMBL" id="PDLM01000005">
    <property type="protein sequence ID" value="RDW77794.1"/>
    <property type="molecule type" value="Genomic_DNA"/>
</dbReference>
<dbReference type="InterPro" id="IPR039261">
    <property type="entry name" value="FNR_nucleotide-bd"/>
</dbReference>
<comment type="catalytic activity">
    <reaction evidence="9">
        <text>2 oxidized [2Fe-2S]-[protein] + NADPH = 2 reduced [2Fe-2S]-[protein] + NADP(+) + H(+)</text>
        <dbReference type="Rhea" id="RHEA:67716"/>
        <dbReference type="Rhea" id="RHEA-COMP:17327"/>
        <dbReference type="Rhea" id="RHEA-COMP:17328"/>
        <dbReference type="ChEBI" id="CHEBI:15378"/>
        <dbReference type="ChEBI" id="CHEBI:33737"/>
        <dbReference type="ChEBI" id="CHEBI:33738"/>
        <dbReference type="ChEBI" id="CHEBI:57783"/>
        <dbReference type="ChEBI" id="CHEBI:58349"/>
    </reaction>
</comment>
<dbReference type="SUPFAM" id="SSF52218">
    <property type="entry name" value="Flavoproteins"/>
    <property type="match status" value="1"/>
</dbReference>
<keyword evidence="14" id="KW-1185">Reference proteome</keyword>
<dbReference type="FunFam" id="3.40.50.80:FF:000032">
    <property type="entry name" value="NADPH-dependent diflavin oxidoreductase 1"/>
    <property type="match status" value="1"/>
</dbReference>
<evidence type="ECO:0000256" key="9">
    <source>
        <dbReference type="HAMAP-Rule" id="MF_03178"/>
    </source>
</evidence>
<keyword evidence="7 9" id="KW-0521">NADP</keyword>
<comment type="similarity">
    <text evidence="9">In the C-terminal section; belongs to the flavoprotein pyridine nucleotide cytochrome reductase family.</text>
</comment>
<dbReference type="Proteomes" id="UP000256645">
    <property type="component" value="Unassembled WGS sequence"/>
</dbReference>
<comment type="cofactor">
    <cofactor evidence="1 9">
        <name>FMN</name>
        <dbReference type="ChEBI" id="CHEBI:58210"/>
    </cofactor>
</comment>
<dbReference type="FunFam" id="1.20.990.10:FF:000013">
    <property type="entry name" value="NADPH-dependent diflavin oxidoreductase 1"/>
    <property type="match status" value="1"/>
</dbReference>
<comment type="function">
    <text evidence="9">NADPH-dependent reductase which is a central component of the cytosolic iron-sulfur (Fe-S) protein assembly (CIA) machinery. Transfers electrons from NADPH via its FAD and FMN prosthetic groups to the [2Fe-2S] cluster of DRE2, another key component of the CIA machinery. In turn, this reduced cluster provides electrons for assembly of cytosolic iron-sulfur cluster proteins. Positively controls H(2)O(2)-induced cell death.</text>
</comment>
<reference evidence="13 14" key="1">
    <citation type="journal article" date="2018" name="IMA Fungus">
        <title>IMA Genome-F 9: Draft genome sequence of Annulohypoxylon stygium, Aspergillus mulundensis, Berkeleyomyces basicola (syn. Thielaviopsis basicola), Ceratocystis smalleyi, two Cercospora beticola strains, Coleophoma cylindrospora, Fusarium fracticaudum, Phialophora cf. hyalina, and Morchella septimelata.</title>
        <authorList>
            <person name="Wingfield B.D."/>
            <person name="Bills G.F."/>
            <person name="Dong Y."/>
            <person name="Huang W."/>
            <person name="Nel W.J."/>
            <person name="Swalarsk-Parry B.S."/>
            <person name="Vaghefi N."/>
            <person name="Wilken P.M."/>
            <person name="An Z."/>
            <person name="de Beer Z.W."/>
            <person name="De Vos L."/>
            <person name="Chen L."/>
            <person name="Duong T.A."/>
            <person name="Gao Y."/>
            <person name="Hammerbacher A."/>
            <person name="Kikkert J.R."/>
            <person name="Li Y."/>
            <person name="Li H."/>
            <person name="Li K."/>
            <person name="Li Q."/>
            <person name="Liu X."/>
            <person name="Ma X."/>
            <person name="Naidoo K."/>
            <person name="Pethybridge S.J."/>
            <person name="Sun J."/>
            <person name="Steenkamp E.T."/>
            <person name="van der Nest M.A."/>
            <person name="van Wyk S."/>
            <person name="Wingfield M.J."/>
            <person name="Xiong C."/>
            <person name="Yue Q."/>
            <person name="Zhang X."/>
        </authorList>
    </citation>
    <scope>NUCLEOTIDE SEQUENCE [LARGE SCALE GENOMIC DNA]</scope>
    <source>
        <strain evidence="13 14">BP6252</strain>
    </source>
</reference>
<feature type="binding site" evidence="9">
    <location>
        <begin position="650"/>
        <end position="654"/>
    </location>
    <ligand>
        <name>NADP(+)</name>
        <dbReference type="ChEBI" id="CHEBI:58349"/>
    </ligand>
</feature>
<keyword evidence="9" id="KW-0496">Mitochondrion</keyword>
<evidence type="ECO:0000256" key="6">
    <source>
        <dbReference type="ARBA" id="ARBA00022827"/>
    </source>
</evidence>
<dbReference type="InterPro" id="IPR008254">
    <property type="entry name" value="Flavodoxin/NO_synth"/>
</dbReference>
<evidence type="ECO:0000256" key="10">
    <source>
        <dbReference type="SAM" id="MobiDB-lite"/>
    </source>
</evidence>
<sequence>MRRATIPSPPSTTTTAPAPNMTDQVHGQRHQRSALVVYGSETGNSEDAAHDLDRMLERLHFVTRVCEMDRMEINDLSTFTVVFFVLSTTGQGEFPRNARKFWKSLLRKRLPPGCLGHVTFTSFGLGDSSYPKYNWSARKLHKRLLQLGANEIYPRGEGDEQHEEGIDGTFLNWSADLRKHLLSAFPLPDGLEPIPEDAFLPPKYFVSVDTSSSPSTTTTERRPGQQSQFVPKPSQDQLDTLESSTSRDHANPDPSSEELPDMSTLVLKKLWQEPVIHESNAEDGPQLKEPVAGDQAKDIQLPSEDCLPIPHGYDAYLATNFRLTPPDHWQDVRHLSFIIPADIEYLPGDTMTLYPKNFPEDVQALIDLMDWNTMADIPLSFHSNLPDYQSPQLISGFELPHLFPLDKTTLRELLTHNLDITAIPKRSFFQLISHHTSDQMHKDRLLEFANPTFTDEFYDYTSRPRRSILEVLQDFPSVKLPMKYVTSFFPVIRGREYSIASGGHFKEPRDPRYEGMVQVHLLVALVKYRTVLKKVRQGLCSRYIASLPEGARLKVTFNTNDKFFQPAFNNPHFPLILIGPGTGIAPLHAMVWERKWLSQSPRFRSVDFGRIVVFYGGRNRKADFLYERAWEHPATNTTVYSCFSRDQPEKHYVQDLIREKGEEVCQLLDQGAIVYVCGSSGKMPKAVRHALVSVLEEHKSLEKKDAEARLEAMEKGGKFVQETW</sequence>
<dbReference type="Gene3D" id="1.20.990.10">
    <property type="entry name" value="NADPH-cytochrome p450 Reductase, Chain A, domain 3"/>
    <property type="match status" value="1"/>
</dbReference>
<dbReference type="PRINTS" id="PR00369">
    <property type="entry name" value="FLAVODOXIN"/>
</dbReference>
<dbReference type="STRING" id="1849047.A0A3D8RVA3"/>
<feature type="binding site" evidence="9">
    <location>
        <begin position="644"/>
        <end position="645"/>
    </location>
    <ligand>
        <name>NADP(+)</name>
        <dbReference type="ChEBI" id="CHEBI:58349"/>
    </ligand>
</feature>
<dbReference type="SUPFAM" id="SSF63380">
    <property type="entry name" value="Riboflavin synthase domain-like"/>
    <property type="match status" value="1"/>
</dbReference>
<evidence type="ECO:0000256" key="2">
    <source>
        <dbReference type="ARBA" id="ARBA00001974"/>
    </source>
</evidence>
<feature type="domain" description="Flavodoxin-like" evidence="11">
    <location>
        <begin position="34"/>
        <end position="178"/>
    </location>
</feature>
<evidence type="ECO:0000256" key="5">
    <source>
        <dbReference type="ARBA" id="ARBA00022643"/>
    </source>
</evidence>
<dbReference type="Gene3D" id="3.40.50.80">
    <property type="entry name" value="Nucleotide-binding domain of ferredoxin-NADP reductase (FNR) module"/>
    <property type="match status" value="1"/>
</dbReference>
<dbReference type="SUPFAM" id="SSF52343">
    <property type="entry name" value="Ferredoxin reductase-like, C-terminal NADP-linked domain"/>
    <property type="match status" value="1"/>
</dbReference>
<dbReference type="InterPro" id="IPR023173">
    <property type="entry name" value="NADPH_Cyt_P450_Rdtase_alpha"/>
</dbReference>
<dbReference type="GO" id="GO:0005739">
    <property type="term" value="C:mitochondrion"/>
    <property type="evidence" value="ECO:0007669"/>
    <property type="project" value="UniProtKB-SubCell"/>
</dbReference>
<comment type="similarity">
    <text evidence="9">Belongs to the NADPH-dependent diflavin oxidoreductase NDOR1 family.</text>
</comment>
<comment type="similarity">
    <text evidence="9">In the N-terminal section; belongs to the flavodoxin family.</text>
</comment>
<dbReference type="Gene3D" id="2.40.30.10">
    <property type="entry name" value="Translation factors"/>
    <property type="match status" value="1"/>
</dbReference>
<name>A0A3D8RVA3_9HELO</name>
<comment type="caution">
    <text evidence="9">Lacks conserved residue(s) required for the propagation of feature annotation.</text>
</comment>
<evidence type="ECO:0000259" key="12">
    <source>
        <dbReference type="PROSITE" id="PS51384"/>
    </source>
</evidence>
<evidence type="ECO:0000259" key="11">
    <source>
        <dbReference type="PROSITE" id="PS50902"/>
    </source>
</evidence>
<feature type="binding site" evidence="9">
    <location>
        <position position="724"/>
    </location>
    <ligand>
        <name>FAD</name>
        <dbReference type="ChEBI" id="CHEBI:57692"/>
    </ligand>
</feature>
<dbReference type="InterPro" id="IPR001709">
    <property type="entry name" value="Flavoprot_Pyr_Nucl_cyt_Rdtase"/>
</dbReference>
<keyword evidence="8 9" id="KW-0560">Oxidoreductase</keyword>
<feature type="binding site" evidence="9">
    <location>
        <begin position="538"/>
        <end position="541"/>
    </location>
    <ligand>
        <name>FAD</name>
        <dbReference type="ChEBI" id="CHEBI:57692"/>
    </ligand>
</feature>
<feature type="region of interest" description="Disordered" evidence="10">
    <location>
        <begin position="1"/>
        <end position="29"/>
    </location>
</feature>
<dbReference type="PROSITE" id="PS50902">
    <property type="entry name" value="FLAVODOXIN_LIKE"/>
    <property type="match status" value="1"/>
</dbReference>
<evidence type="ECO:0000313" key="14">
    <source>
        <dbReference type="Proteomes" id="UP000256645"/>
    </source>
</evidence>
<dbReference type="InterPro" id="IPR003097">
    <property type="entry name" value="CysJ-like_FAD-binding"/>
</dbReference>
<evidence type="ECO:0000313" key="13">
    <source>
        <dbReference type="EMBL" id="RDW77794.1"/>
    </source>
</evidence>
<dbReference type="InterPro" id="IPR017938">
    <property type="entry name" value="Riboflavin_synthase-like_b-brl"/>
</dbReference>
<dbReference type="Gene3D" id="3.40.50.360">
    <property type="match status" value="1"/>
</dbReference>
<dbReference type="InterPro" id="IPR029039">
    <property type="entry name" value="Flavoprotein-like_sf"/>
</dbReference>
<dbReference type="GO" id="GO:0050661">
    <property type="term" value="F:NADP binding"/>
    <property type="evidence" value="ECO:0007669"/>
    <property type="project" value="UniProtKB-UniRule"/>
</dbReference>
<dbReference type="GO" id="GO:0005829">
    <property type="term" value="C:cytosol"/>
    <property type="evidence" value="ECO:0007669"/>
    <property type="project" value="TreeGrafter"/>
</dbReference>
<dbReference type="FunFam" id="3.40.50.360:FF:000034">
    <property type="entry name" value="NADPH-dependent diflavin oxidoreductase 1"/>
    <property type="match status" value="1"/>
</dbReference>
<keyword evidence="4 9" id="KW-0285">Flavoprotein</keyword>
<dbReference type="Pfam" id="PF00175">
    <property type="entry name" value="NAD_binding_1"/>
    <property type="match status" value="1"/>
</dbReference>
<dbReference type="InterPro" id="IPR028879">
    <property type="entry name" value="NDOR1"/>
</dbReference>
<comment type="cofactor">
    <cofactor evidence="2 9">
        <name>FAD</name>
        <dbReference type="ChEBI" id="CHEBI:57692"/>
    </cofactor>
</comment>
<feature type="compositionally biased region" description="Low complexity" evidence="10">
    <location>
        <begin position="209"/>
        <end position="218"/>
    </location>
</feature>
<dbReference type="PANTHER" id="PTHR19384">
    <property type="entry name" value="NITRIC OXIDE SYNTHASE-RELATED"/>
    <property type="match status" value="1"/>
</dbReference>
<feature type="binding site" evidence="9">
    <location>
        <begin position="495"/>
        <end position="498"/>
    </location>
    <ligand>
        <name>FAD</name>
        <dbReference type="ChEBI" id="CHEBI:57692"/>
    </ligand>
</feature>
<dbReference type="HAMAP" id="MF_03178">
    <property type="entry name" value="NDOR1"/>
    <property type="match status" value="1"/>
</dbReference>
<protein>
    <recommendedName>
        <fullName evidence="9">NADPH-dependent diflavin oxidoreductase 1</fullName>
        <ecNumber evidence="9">1.18.1.-</ecNumber>
    </recommendedName>
    <alternativeName>
        <fullName evidence="9">NADPH-dependent FMN and FAD-containing oxidoreductase</fullName>
    </alternativeName>
</protein>
<feature type="binding site" evidence="9">
    <location>
        <begin position="125"/>
        <end position="134"/>
    </location>
    <ligand>
        <name>FMN</name>
        <dbReference type="ChEBI" id="CHEBI:58210"/>
    </ligand>
</feature>
<evidence type="ECO:0000256" key="3">
    <source>
        <dbReference type="ARBA" id="ARBA00022490"/>
    </source>
</evidence>
<evidence type="ECO:0000256" key="8">
    <source>
        <dbReference type="ARBA" id="ARBA00023002"/>
    </source>
</evidence>
<dbReference type="Pfam" id="PF00258">
    <property type="entry name" value="Flavodoxin_1"/>
    <property type="match status" value="1"/>
</dbReference>
<dbReference type="GO" id="GO:0016651">
    <property type="term" value="F:oxidoreductase activity, acting on NAD(P)H"/>
    <property type="evidence" value="ECO:0007669"/>
    <property type="project" value="UniProtKB-UniRule"/>
</dbReference>
<organism evidence="13 14">
    <name type="scientific">Coleophoma cylindrospora</name>
    <dbReference type="NCBI Taxonomy" id="1849047"/>
    <lineage>
        <taxon>Eukaryota</taxon>
        <taxon>Fungi</taxon>
        <taxon>Dikarya</taxon>
        <taxon>Ascomycota</taxon>
        <taxon>Pezizomycotina</taxon>
        <taxon>Leotiomycetes</taxon>
        <taxon>Helotiales</taxon>
        <taxon>Dermateaceae</taxon>
        <taxon>Coleophoma</taxon>
    </lineage>
</organism>
<dbReference type="GO" id="GO:0010181">
    <property type="term" value="F:FMN binding"/>
    <property type="evidence" value="ECO:0007669"/>
    <property type="project" value="UniProtKB-UniRule"/>
</dbReference>
<feature type="region of interest" description="Disordered" evidence="10">
    <location>
        <begin position="209"/>
        <end position="260"/>
    </location>
</feature>
<dbReference type="Pfam" id="PF00667">
    <property type="entry name" value="FAD_binding_1"/>
    <property type="match status" value="1"/>
</dbReference>
<dbReference type="GO" id="GO:0016226">
    <property type="term" value="P:iron-sulfur cluster assembly"/>
    <property type="evidence" value="ECO:0007669"/>
    <property type="project" value="UniProtKB-UniRule"/>
</dbReference>
<dbReference type="OrthoDB" id="1856718at2759"/>
<gene>
    <name evidence="9" type="primary">TAH18</name>
    <name evidence="13" type="ORF">BP6252_05847</name>
</gene>
<dbReference type="GO" id="GO:0050660">
    <property type="term" value="F:flavin adenine dinucleotide binding"/>
    <property type="evidence" value="ECO:0007669"/>
    <property type="project" value="UniProtKB-UniRule"/>
</dbReference>
<dbReference type="GO" id="GO:0160246">
    <property type="term" value="F:NADPH-iron-sulfur [2Fe-2S] protein oxidoreductase activity"/>
    <property type="evidence" value="ECO:0007669"/>
    <property type="project" value="InterPro"/>
</dbReference>
<proteinExistence type="inferred from homology"/>